<dbReference type="Gene3D" id="3.40.50.720">
    <property type="entry name" value="NAD(P)-binding Rossmann-like Domain"/>
    <property type="match status" value="1"/>
</dbReference>
<evidence type="ECO:0000256" key="1">
    <source>
        <dbReference type="ARBA" id="ARBA00023002"/>
    </source>
</evidence>
<dbReference type="EMBL" id="JABWAD010000068">
    <property type="protein sequence ID" value="KAF6060444.1"/>
    <property type="molecule type" value="Genomic_DNA"/>
</dbReference>
<dbReference type="FunFam" id="3.40.50.720:FF:000191">
    <property type="entry name" value="Methylglyoxal reductase (NADPH-dependent)"/>
    <property type="match status" value="1"/>
</dbReference>
<comment type="caution">
    <text evidence="4">The sequence shown here is derived from an EMBL/GenBank/DDBJ whole genome shotgun (WGS) entry which is preliminary data.</text>
</comment>
<dbReference type="GO" id="GO:0016616">
    <property type="term" value="F:oxidoreductase activity, acting on the CH-OH group of donors, NAD or NADP as acceptor"/>
    <property type="evidence" value="ECO:0007669"/>
    <property type="project" value="TreeGrafter"/>
</dbReference>
<dbReference type="Proteomes" id="UP000536275">
    <property type="component" value="Unassembled WGS sequence"/>
</dbReference>
<evidence type="ECO:0000259" key="3">
    <source>
        <dbReference type="Pfam" id="PF01370"/>
    </source>
</evidence>
<dbReference type="CDD" id="cd05227">
    <property type="entry name" value="AR_SDR_e"/>
    <property type="match status" value="1"/>
</dbReference>
<reference evidence="4 5" key="1">
    <citation type="submission" date="2020-03" db="EMBL/GenBank/DDBJ databases">
        <title>FDA dAtabase for Regulatory Grade micrObial Sequences (FDA-ARGOS): Supporting development and validation of Infectious Disease Dx tests.</title>
        <authorList>
            <person name="Campos J."/>
            <person name="Goldberg B."/>
            <person name="Tallon L."/>
            <person name="Sadzewicz L."/>
            <person name="Vavikolanu K."/>
            <person name="Mehta A."/>
            <person name="Aluvathingal J."/>
            <person name="Nadendla S."/>
            <person name="Nandy P."/>
            <person name="Geyer C."/>
            <person name="Yan Y."/>
            <person name="Sichtig H."/>
        </authorList>
    </citation>
    <scope>NUCLEOTIDE SEQUENCE [LARGE SCALE GENOMIC DNA]</scope>
    <source>
        <strain evidence="4 5">FDAARGOS_656</strain>
    </source>
</reference>
<dbReference type="InterPro" id="IPR036291">
    <property type="entry name" value="NAD(P)-bd_dom_sf"/>
</dbReference>
<dbReference type="InterPro" id="IPR050425">
    <property type="entry name" value="NAD(P)_dehydrat-like"/>
</dbReference>
<dbReference type="Pfam" id="PF01370">
    <property type="entry name" value="Epimerase"/>
    <property type="match status" value="1"/>
</dbReference>
<evidence type="ECO:0000256" key="2">
    <source>
        <dbReference type="ARBA" id="ARBA00023445"/>
    </source>
</evidence>
<proteinExistence type="inferred from homology"/>
<dbReference type="InterPro" id="IPR001509">
    <property type="entry name" value="Epimerase_deHydtase"/>
</dbReference>
<protein>
    <submittedName>
        <fullName evidence="4">Putative NADPH-dependent methylglyoxal reductase GRP2</fullName>
    </submittedName>
</protein>
<name>A0A8H6BTK6_CANAX</name>
<gene>
    <name evidence="4" type="primary">GRP2</name>
    <name evidence="4" type="ORF">FOB64_006645</name>
</gene>
<feature type="domain" description="NAD-dependent epimerase/dehydratase" evidence="3">
    <location>
        <begin position="7"/>
        <end position="261"/>
    </location>
</feature>
<dbReference type="SUPFAM" id="SSF51735">
    <property type="entry name" value="NAD(P)-binding Rossmann-fold domains"/>
    <property type="match status" value="1"/>
</dbReference>
<sequence length="341" mass="37634">MSSSTTVFVSGASGFIAQTLVKQLIEKGYKVVGTVRSNEKGDSLKENLKAAKLQSENFTYEIVKDIAVKGAFDDALKKHPEVTVFLHTASPFHFNVTDIEKELLTPAVEGTNNALQAIKTHGPQIKRVVVTSSYAAVGRFADLADPSIPATEESWNPITWEQSLSNPLAGYVGSKKFAEKAAWDFVEKEKPNFTLSVINPVYVFGPQAFEIKNKSQLNTSSEIINGLLNSKPDSKFDNLTGYFIDVRDVAKAHIVAFEKDSIQGQRLILAESPFSTQSILDLIRKDFPQLDSQLPKGDPSQADAWKKAESKIENEKTRELLGFKFIDFKKSIDDSVAQIIG</sequence>
<evidence type="ECO:0000313" key="5">
    <source>
        <dbReference type="Proteomes" id="UP000536275"/>
    </source>
</evidence>
<accession>A0A8H6BTK6</accession>
<evidence type="ECO:0000313" key="4">
    <source>
        <dbReference type="EMBL" id="KAF6060444.1"/>
    </source>
</evidence>
<dbReference type="AlphaFoldDB" id="A0A8H6BTK6"/>
<dbReference type="PANTHER" id="PTHR10366">
    <property type="entry name" value="NAD DEPENDENT EPIMERASE/DEHYDRATASE"/>
    <property type="match status" value="1"/>
</dbReference>
<dbReference type="PANTHER" id="PTHR10366:SF564">
    <property type="entry name" value="STEROL-4-ALPHA-CARBOXYLATE 3-DEHYDROGENASE, DECARBOXYLATING"/>
    <property type="match status" value="1"/>
</dbReference>
<dbReference type="SMR" id="A0A8H6BTK6"/>
<comment type="similarity">
    <text evidence="2">Belongs to the NAD(P)-dependent epimerase/dehydratase family. Dihydroflavonol-4-reductase subfamily.</text>
</comment>
<keyword evidence="1" id="KW-0560">Oxidoreductase</keyword>
<organism evidence="4 5">
    <name type="scientific">Candida albicans</name>
    <name type="common">Yeast</name>
    <dbReference type="NCBI Taxonomy" id="5476"/>
    <lineage>
        <taxon>Eukaryota</taxon>
        <taxon>Fungi</taxon>
        <taxon>Dikarya</taxon>
        <taxon>Ascomycota</taxon>
        <taxon>Saccharomycotina</taxon>
        <taxon>Pichiomycetes</taxon>
        <taxon>Debaryomycetaceae</taxon>
        <taxon>Candida/Lodderomyces clade</taxon>
        <taxon>Candida</taxon>
    </lineage>
</organism>